<dbReference type="EMBL" id="SNWF01000005">
    <property type="protein sequence ID" value="TDN89953.1"/>
    <property type="molecule type" value="Genomic_DNA"/>
</dbReference>
<dbReference type="Proteomes" id="UP000294737">
    <property type="component" value="Unassembled WGS sequence"/>
</dbReference>
<feature type="compositionally biased region" description="Low complexity" evidence="1">
    <location>
        <begin position="38"/>
        <end position="58"/>
    </location>
</feature>
<evidence type="ECO:0000256" key="2">
    <source>
        <dbReference type="SAM" id="SignalP"/>
    </source>
</evidence>
<evidence type="ECO:0000313" key="3">
    <source>
        <dbReference type="EMBL" id="TDN89953.1"/>
    </source>
</evidence>
<comment type="caution">
    <text evidence="3">The sequence shown here is derived from an EMBL/GenBank/DDBJ whole genome shotgun (WGS) entry which is preliminary data.</text>
</comment>
<proteinExistence type="predicted"/>
<keyword evidence="4" id="KW-1185">Reference proteome</keyword>
<dbReference type="AlphaFoldDB" id="A0A4R6G662"/>
<accession>A0A4R6G662</accession>
<feature type="chain" id="PRO_5020434808" evidence="2">
    <location>
        <begin position="25"/>
        <end position="155"/>
    </location>
</feature>
<gene>
    <name evidence="3" type="ORF">EV677_2022</name>
</gene>
<feature type="signal peptide" evidence="2">
    <location>
        <begin position="1"/>
        <end position="24"/>
    </location>
</feature>
<organism evidence="3 4">
    <name type="scientific">Herminiimonas fonticola</name>
    <dbReference type="NCBI Taxonomy" id="303380"/>
    <lineage>
        <taxon>Bacteria</taxon>
        <taxon>Pseudomonadati</taxon>
        <taxon>Pseudomonadota</taxon>
        <taxon>Betaproteobacteria</taxon>
        <taxon>Burkholderiales</taxon>
        <taxon>Oxalobacteraceae</taxon>
        <taxon>Herminiimonas</taxon>
    </lineage>
</organism>
<evidence type="ECO:0000256" key="1">
    <source>
        <dbReference type="SAM" id="MobiDB-lite"/>
    </source>
</evidence>
<dbReference type="RefSeq" id="WP_112992033.1">
    <property type="nucleotide sequence ID" value="NZ_PTLZ01000002.1"/>
</dbReference>
<evidence type="ECO:0000313" key="4">
    <source>
        <dbReference type="Proteomes" id="UP000294737"/>
    </source>
</evidence>
<protein>
    <submittedName>
        <fullName evidence="3">Uncharacterized protein</fullName>
    </submittedName>
</protein>
<reference evidence="3 4" key="1">
    <citation type="submission" date="2019-03" db="EMBL/GenBank/DDBJ databases">
        <title>Genomic Encyclopedia of Type Strains, Phase IV (KMG-IV): sequencing the most valuable type-strain genomes for metagenomic binning, comparative biology and taxonomic classification.</title>
        <authorList>
            <person name="Goeker M."/>
        </authorList>
    </citation>
    <scope>NUCLEOTIDE SEQUENCE [LARGE SCALE GENOMIC DNA]</scope>
    <source>
        <strain evidence="3 4">DSM 18555</strain>
    </source>
</reference>
<keyword evidence="2" id="KW-0732">Signal</keyword>
<sequence length="155" mass="16746">MNSSLRLRLACFVVITGAAFHANAESFASSASSAGSASSGSVSDSLHDSSNSSSNSSSTDEKRADGDYRIIDVAAAPNRGDFRRVTMQADTSQQRIVLDLPATILDKQGLSRGDLVHAQHRVYGLEFARSDTREAFYLVLDDKWHEELAPRIVGL</sequence>
<feature type="region of interest" description="Disordered" evidence="1">
    <location>
        <begin position="38"/>
        <end position="65"/>
    </location>
</feature>
<name>A0A4R6G662_9BURK</name>
<dbReference type="OrthoDB" id="8592283at2"/>